<evidence type="ECO:0000313" key="2">
    <source>
        <dbReference type="Proteomes" id="UP000436088"/>
    </source>
</evidence>
<dbReference type="EMBL" id="VEPZ02001525">
    <property type="protein sequence ID" value="KAE8669504.1"/>
    <property type="molecule type" value="Genomic_DNA"/>
</dbReference>
<organism evidence="1 2">
    <name type="scientific">Hibiscus syriacus</name>
    <name type="common">Rose of Sharon</name>
    <dbReference type="NCBI Taxonomy" id="106335"/>
    <lineage>
        <taxon>Eukaryota</taxon>
        <taxon>Viridiplantae</taxon>
        <taxon>Streptophyta</taxon>
        <taxon>Embryophyta</taxon>
        <taxon>Tracheophyta</taxon>
        <taxon>Spermatophyta</taxon>
        <taxon>Magnoliopsida</taxon>
        <taxon>eudicotyledons</taxon>
        <taxon>Gunneridae</taxon>
        <taxon>Pentapetalae</taxon>
        <taxon>rosids</taxon>
        <taxon>malvids</taxon>
        <taxon>Malvales</taxon>
        <taxon>Malvaceae</taxon>
        <taxon>Malvoideae</taxon>
        <taxon>Hibiscus</taxon>
    </lineage>
</organism>
<accession>A0A6A2YCN5</accession>
<reference evidence="1" key="1">
    <citation type="submission" date="2019-09" db="EMBL/GenBank/DDBJ databases">
        <title>Draft genome information of white flower Hibiscus syriacus.</title>
        <authorList>
            <person name="Kim Y.-M."/>
        </authorList>
    </citation>
    <scope>NUCLEOTIDE SEQUENCE [LARGE SCALE GENOMIC DNA]</scope>
    <source>
        <strain evidence="1">YM2019G1</strain>
    </source>
</reference>
<proteinExistence type="predicted"/>
<evidence type="ECO:0000313" key="1">
    <source>
        <dbReference type="EMBL" id="KAE8669504.1"/>
    </source>
</evidence>
<name>A0A6A2YCN5_HIBSY</name>
<dbReference type="AlphaFoldDB" id="A0A6A2YCN5"/>
<sequence length="168" mass="19313">MNLLMRAASPSMIILPSSMSWFLKAQNTPRRKKSLESRRKKQERTFAAPKIVQYLVGKEVDHDEEGDYLRGESVVKKEEEEQPRRGGEGDYLVARPAVVNVVTAGEEENGGGGEESAYDGEKDKIGIWIGDIFNRVGFFRKLYAHPEAKLYMLQLKHQQWRLFAFDRH</sequence>
<dbReference type="Proteomes" id="UP000436088">
    <property type="component" value="Unassembled WGS sequence"/>
</dbReference>
<protein>
    <submittedName>
        <fullName evidence="1">Uncharacterized protein</fullName>
    </submittedName>
</protein>
<gene>
    <name evidence="1" type="ORF">F3Y22_tig00112231pilonHSYRG00092</name>
</gene>
<comment type="caution">
    <text evidence="1">The sequence shown here is derived from an EMBL/GenBank/DDBJ whole genome shotgun (WGS) entry which is preliminary data.</text>
</comment>
<keyword evidence="2" id="KW-1185">Reference proteome</keyword>